<protein>
    <submittedName>
        <fullName evidence="1">Uncharacterized protein</fullName>
    </submittedName>
</protein>
<organism evidence="1">
    <name type="scientific">marine metagenome</name>
    <dbReference type="NCBI Taxonomy" id="408172"/>
    <lineage>
        <taxon>unclassified sequences</taxon>
        <taxon>metagenomes</taxon>
        <taxon>ecological metagenomes</taxon>
    </lineage>
</organism>
<dbReference type="AlphaFoldDB" id="A0A381SR26"/>
<reference evidence="1" key="1">
    <citation type="submission" date="2018-05" db="EMBL/GenBank/DDBJ databases">
        <authorList>
            <person name="Lanie J.A."/>
            <person name="Ng W.-L."/>
            <person name="Kazmierczak K.M."/>
            <person name="Andrzejewski T.M."/>
            <person name="Davidsen T.M."/>
            <person name="Wayne K.J."/>
            <person name="Tettelin H."/>
            <person name="Glass J.I."/>
            <person name="Rusch D."/>
            <person name="Podicherti R."/>
            <person name="Tsui H.-C.T."/>
            <person name="Winkler M.E."/>
        </authorList>
    </citation>
    <scope>NUCLEOTIDE SEQUENCE</scope>
</reference>
<gene>
    <name evidence="1" type="ORF">METZ01_LOCUS57701</name>
</gene>
<dbReference type="EMBL" id="UINC01003271">
    <property type="protein sequence ID" value="SVA04847.1"/>
    <property type="molecule type" value="Genomic_DNA"/>
</dbReference>
<name>A0A381SR26_9ZZZZ</name>
<sequence length="59" mass="6574">MHGIWIVDALVDRPIRVFEKTAEDSVVDCIDHKICVCSPKCADFTVIWGPRDTLASAQT</sequence>
<accession>A0A381SR26</accession>
<evidence type="ECO:0000313" key="1">
    <source>
        <dbReference type="EMBL" id="SVA04847.1"/>
    </source>
</evidence>
<proteinExistence type="predicted"/>